<evidence type="ECO:0000313" key="2">
    <source>
        <dbReference type="Proteomes" id="UP000828722"/>
    </source>
</evidence>
<accession>A0AAE7VMX4</accession>
<protein>
    <submittedName>
        <fullName evidence="1">Uncharacterized protein</fullName>
    </submittedName>
</protein>
<dbReference type="KEGG" id="vg:77934227"/>
<dbReference type="Proteomes" id="UP000828722">
    <property type="component" value="Segment"/>
</dbReference>
<reference evidence="1 2" key="1">
    <citation type="submission" date="2021-04" db="EMBL/GenBank/DDBJ databases">
        <title>The Hidden Diversity of Double-Stranded DNA Phages in the Symbiotic Bacterium Rhizobium.</title>
        <authorList>
            <person name="Santamaria R.I."/>
            <person name="Bustos P."/>
            <person name="Cauwenberghe J.V."/>
            <person name="Gonzalez V."/>
        </authorList>
    </citation>
    <scope>NUCLEOTIDE SEQUENCE [LARGE SCALE GENOMIC DNA]</scope>
</reference>
<dbReference type="GeneID" id="77934227"/>
<organism evidence="1 2">
    <name type="scientific">Rhizobium phage RHEph22</name>
    <dbReference type="NCBI Taxonomy" id="2836135"/>
    <lineage>
        <taxon>Viruses</taxon>
        <taxon>Duplodnaviria</taxon>
        <taxon>Heunggongvirae</taxon>
        <taxon>Uroviricota</taxon>
        <taxon>Caudoviricetes</taxon>
        <taxon>Schitoviridae</taxon>
        <taxon>Demetervirinae</taxon>
        <taxon>Acanvirus</taxon>
        <taxon>Acanvirus Rheph22</taxon>
    </lineage>
</organism>
<dbReference type="EMBL" id="MW980071">
    <property type="protein sequence ID" value="QXV74746.1"/>
    <property type="molecule type" value="Genomic_DNA"/>
</dbReference>
<name>A0AAE7VMX4_9CAUD</name>
<sequence length="64" mass="7391">MKFIYLSRKYEDSTEAVIINLDKVLWFEATRGGTKIIMKISDNTIDEITVIEDIVAINNRLNTI</sequence>
<proteinExistence type="predicted"/>
<dbReference type="RefSeq" id="YP_010658284.1">
    <property type="nucleotide sequence ID" value="NC_070855.1"/>
</dbReference>
<evidence type="ECO:0000313" key="1">
    <source>
        <dbReference type="EMBL" id="QXV74746.1"/>
    </source>
</evidence>
<keyword evidence="2" id="KW-1185">Reference proteome</keyword>